<proteinExistence type="predicted"/>
<name>A0ABC9GUC5_9POAL</name>
<dbReference type="InterPro" id="IPR011676">
    <property type="entry name" value="DUF1618"/>
</dbReference>
<evidence type="ECO:0000313" key="4">
    <source>
        <dbReference type="Proteomes" id="UP001497457"/>
    </source>
</evidence>
<dbReference type="PANTHER" id="PTHR33074:SF124">
    <property type="entry name" value="DUF1618 DOMAIN-CONTAINING PROTEIN"/>
    <property type="match status" value="1"/>
</dbReference>
<feature type="region of interest" description="Disordered" evidence="1">
    <location>
        <begin position="39"/>
        <end position="59"/>
    </location>
</feature>
<dbReference type="PANTHER" id="PTHR33074">
    <property type="entry name" value="EXPRESSED PROTEIN-RELATED"/>
    <property type="match status" value="1"/>
</dbReference>
<accession>A0ABC9GUC5</accession>
<keyword evidence="4" id="KW-1185">Reference proteome</keyword>
<gene>
    <name evidence="3" type="ORF">URODEC1_LOCUS119835</name>
</gene>
<dbReference type="Proteomes" id="UP001497457">
    <property type="component" value="Unassembled WGS sequence"/>
</dbReference>
<dbReference type="EMBL" id="CAXIPR030000509">
    <property type="protein sequence ID" value="CAM0146222.1"/>
    <property type="molecule type" value="Genomic_DNA"/>
</dbReference>
<feature type="compositionally biased region" description="Polar residues" evidence="1">
    <location>
        <begin position="47"/>
        <end position="59"/>
    </location>
</feature>
<protein>
    <recommendedName>
        <fullName evidence="2">DUF1618 domain-containing protein</fullName>
    </recommendedName>
</protein>
<evidence type="ECO:0000313" key="3">
    <source>
        <dbReference type="EMBL" id="CAM0146222.1"/>
    </source>
</evidence>
<feature type="compositionally biased region" description="Polar residues" evidence="1">
    <location>
        <begin position="1"/>
        <end position="19"/>
    </location>
</feature>
<organism evidence="3 4">
    <name type="scientific">Urochloa decumbens</name>
    <dbReference type="NCBI Taxonomy" id="240449"/>
    <lineage>
        <taxon>Eukaryota</taxon>
        <taxon>Viridiplantae</taxon>
        <taxon>Streptophyta</taxon>
        <taxon>Embryophyta</taxon>
        <taxon>Tracheophyta</taxon>
        <taxon>Spermatophyta</taxon>
        <taxon>Magnoliopsida</taxon>
        <taxon>Liliopsida</taxon>
        <taxon>Poales</taxon>
        <taxon>Poaceae</taxon>
        <taxon>PACMAD clade</taxon>
        <taxon>Panicoideae</taxon>
        <taxon>Panicodae</taxon>
        <taxon>Paniceae</taxon>
        <taxon>Melinidinae</taxon>
        <taxon>Urochloa</taxon>
    </lineage>
</organism>
<dbReference type="Pfam" id="PF07762">
    <property type="entry name" value="DUF1618"/>
    <property type="match status" value="1"/>
</dbReference>
<evidence type="ECO:0000256" key="1">
    <source>
        <dbReference type="SAM" id="MobiDB-lite"/>
    </source>
</evidence>
<dbReference type="AlphaFoldDB" id="A0ABC9GUC5"/>
<feature type="domain" description="DUF1618" evidence="2">
    <location>
        <begin position="247"/>
        <end position="374"/>
    </location>
</feature>
<evidence type="ECO:0000259" key="2">
    <source>
        <dbReference type="Pfam" id="PF07762"/>
    </source>
</evidence>
<feature type="region of interest" description="Disordered" evidence="1">
    <location>
        <begin position="1"/>
        <end position="23"/>
    </location>
</feature>
<reference evidence="3" key="1">
    <citation type="submission" date="2024-10" db="EMBL/GenBank/DDBJ databases">
        <authorList>
            <person name="Ryan C."/>
        </authorList>
    </citation>
    <scope>NUCLEOTIDE SEQUENCE [LARGE SCALE GENOMIC DNA]</scope>
</reference>
<comment type="caution">
    <text evidence="3">The sequence shown here is derived from an EMBL/GenBank/DDBJ whole genome shotgun (WGS) entry which is preliminary data.</text>
</comment>
<sequence length="529" mass="58425">METGTSDTATAEQPFSGSPSAPYPRWVMLERDCIKSNDDYDYSSSSTPADANTLATSRTTSGHPIQASLHIAESPASSRMCLNLLLPDGVDARYATVIAAHRDSVLIEVIVIEDPGGYESATIDHFVYNAGAAAAEPPCPPVLSLLPPCYITENYSGHPECQQLSPSATGIIRRGDNELVVAELTIAADSDEDAPELGAAELLLFRYGKWIVVKCPEIRNDDPEFGKLFPQLFADTVVPIGDRQLCWVILSNGLLLCDVFEENPVLEYVKLPVDLCGWPPSRNRNVCVTAGGSALKFVNIYPRCCCGGMGATNCQRSHGACVVYTWTLRMSDMEWVKDGMVDATELWALDTYEWLPRLHLGHPVVSMDEPHVICFVMVEANCASYGNKTQWKLMVDMRSKTIRSASCYPEERWDPSSNLIPSNVSYYLNTMSYSKGESKVDTEMSPVQVSNDDTSNVMLQSSCESSEEATMKASEILAALQEILDRDDMLKAIYKILCHDNGRRFGTLLSLPKNTRKDWLLMEMKASED</sequence>